<reference evidence="1 2" key="1">
    <citation type="submission" date="2016-11" db="EMBL/GenBank/DDBJ databases">
        <authorList>
            <consortium name="Pathogen Informatics"/>
        </authorList>
    </citation>
    <scope>NUCLEOTIDE SEQUENCE [LARGE SCALE GENOMIC DNA]</scope>
    <source>
        <strain evidence="1 2">911</strain>
    </source>
</reference>
<gene>
    <name evidence="1" type="ORF">SAMEA2259716_01751</name>
</gene>
<protein>
    <submittedName>
        <fullName evidence="1">Uncharacterized protein</fullName>
    </submittedName>
</protein>
<sequence length="46" mass="5144">MKYRWLRRVLFGVQAVPEPAPPSVNPIWDELSAKHGTPAEIWSAAA</sequence>
<proteinExistence type="predicted"/>
<dbReference type="Proteomes" id="UP000190074">
    <property type="component" value="Unassembled WGS sequence"/>
</dbReference>
<evidence type="ECO:0000313" key="2">
    <source>
        <dbReference type="Proteomes" id="UP000190074"/>
    </source>
</evidence>
<dbReference type="EMBL" id="FVGW01000002">
    <property type="protein sequence ID" value="SKL82304.1"/>
    <property type="molecule type" value="Genomic_DNA"/>
</dbReference>
<evidence type="ECO:0000313" key="1">
    <source>
        <dbReference type="EMBL" id="SKL82304.1"/>
    </source>
</evidence>
<accession>A0A1T8KIE5</accession>
<dbReference type="RefSeq" id="WP_165693077.1">
    <property type="nucleotide sequence ID" value="NZ_FVGW01000002.1"/>
</dbReference>
<dbReference type="AlphaFoldDB" id="A0A1T8KIE5"/>
<organism evidence="1 2">
    <name type="scientific">Mycobacteroides abscessus subsp. massiliense</name>
    <dbReference type="NCBI Taxonomy" id="1962118"/>
    <lineage>
        <taxon>Bacteria</taxon>
        <taxon>Bacillati</taxon>
        <taxon>Actinomycetota</taxon>
        <taxon>Actinomycetes</taxon>
        <taxon>Mycobacteriales</taxon>
        <taxon>Mycobacteriaceae</taxon>
        <taxon>Mycobacteroides</taxon>
        <taxon>Mycobacteroides abscessus</taxon>
    </lineage>
</organism>
<name>A0A1T8KIE5_9MYCO</name>